<evidence type="ECO:0000313" key="7">
    <source>
        <dbReference type="EMBL" id="OGG51601.1"/>
    </source>
</evidence>
<evidence type="ECO:0000256" key="4">
    <source>
        <dbReference type="ARBA" id="ARBA00022723"/>
    </source>
</evidence>
<dbReference type="GO" id="GO:0008781">
    <property type="term" value="F:N-acylneuraminate cytidylyltransferase activity"/>
    <property type="evidence" value="ECO:0007669"/>
    <property type="project" value="TreeGrafter"/>
</dbReference>
<comment type="caution">
    <text evidence="7">The sequence shown here is derived from an EMBL/GenBank/DDBJ whole genome shotgun (WGS) entry which is preliminary data.</text>
</comment>
<dbReference type="SFLD" id="SFLDG01136">
    <property type="entry name" value="C1.6:_Phosphoserine_Phosphatas"/>
    <property type="match status" value="1"/>
</dbReference>
<organism evidence="7 8">
    <name type="scientific">Candidatus Kaiserbacteria bacterium RIFCSPHIGHO2_01_FULL_54_36b</name>
    <dbReference type="NCBI Taxonomy" id="1798483"/>
    <lineage>
        <taxon>Bacteria</taxon>
        <taxon>Candidatus Kaiseribacteriota</taxon>
    </lineage>
</organism>
<evidence type="ECO:0000256" key="3">
    <source>
        <dbReference type="ARBA" id="ARBA00011881"/>
    </source>
</evidence>
<evidence type="ECO:0000313" key="8">
    <source>
        <dbReference type="Proteomes" id="UP000176445"/>
    </source>
</evidence>
<name>A0A1F6CRG9_9BACT</name>
<dbReference type="InterPro" id="IPR036412">
    <property type="entry name" value="HAD-like_sf"/>
</dbReference>
<dbReference type="InterPro" id="IPR023214">
    <property type="entry name" value="HAD_sf"/>
</dbReference>
<keyword evidence="5" id="KW-0378">Hydrolase</keyword>
<dbReference type="InterPro" id="IPR050793">
    <property type="entry name" value="CMP-NeuNAc_synthase"/>
</dbReference>
<keyword evidence="6" id="KW-0460">Magnesium</keyword>
<dbReference type="PANTHER" id="PTHR21485">
    <property type="entry name" value="HAD SUPERFAMILY MEMBERS CMAS AND KDSC"/>
    <property type="match status" value="1"/>
</dbReference>
<evidence type="ECO:0000256" key="2">
    <source>
        <dbReference type="ARBA" id="ARBA00005893"/>
    </source>
</evidence>
<dbReference type="Gene3D" id="3.40.50.1000">
    <property type="entry name" value="HAD superfamily/HAD-like"/>
    <property type="match status" value="1"/>
</dbReference>
<comment type="similarity">
    <text evidence="2">Belongs to the KdsC family.</text>
</comment>
<gene>
    <name evidence="7" type="ORF">A2704_04540</name>
</gene>
<evidence type="ECO:0000256" key="5">
    <source>
        <dbReference type="ARBA" id="ARBA00022801"/>
    </source>
</evidence>
<dbReference type="SFLD" id="SFLDG01138">
    <property type="entry name" value="C1.6.2:_Deoxy-d-mannose-octulo"/>
    <property type="match status" value="1"/>
</dbReference>
<dbReference type="GO" id="GO:0016788">
    <property type="term" value="F:hydrolase activity, acting on ester bonds"/>
    <property type="evidence" value="ECO:0007669"/>
    <property type="project" value="InterPro"/>
</dbReference>
<sequence length="213" mass="23461">MDTATKDALSRIRIVVTDVDGIFTPDTMTFFVEPEEKTAPFGLETAGTVIRLAPVDADGNRIEYFAANESRIEGYSFYTPDGIAVRECVRYDIPFVMISGRRSPAVELRAKDLGALPMLGIKDKLKYIEIMLKERGLAWDDLLFMGNDIPDLSVIRAAGFSAGPSDSTPEVKAELDYVAKNPGGRGAVREVVQMMFEAKGLWQEIVSRESTLG</sequence>
<dbReference type="InterPro" id="IPR010023">
    <property type="entry name" value="KdsC_fam"/>
</dbReference>
<evidence type="ECO:0000256" key="1">
    <source>
        <dbReference type="ARBA" id="ARBA00001946"/>
    </source>
</evidence>
<proteinExistence type="inferred from homology"/>
<protein>
    <recommendedName>
        <fullName evidence="9">3-deoxy-D-manno-octulosonate 8-phosphate phosphatase</fullName>
    </recommendedName>
</protein>
<dbReference type="AlphaFoldDB" id="A0A1F6CRG9"/>
<dbReference type="Proteomes" id="UP000176445">
    <property type="component" value="Unassembled WGS sequence"/>
</dbReference>
<dbReference type="PANTHER" id="PTHR21485:SF3">
    <property type="entry name" value="N-ACYLNEURAMINATE CYTIDYLYLTRANSFERASE"/>
    <property type="match status" value="1"/>
</dbReference>
<accession>A0A1F6CRG9</accession>
<dbReference type="GO" id="GO:0046872">
    <property type="term" value="F:metal ion binding"/>
    <property type="evidence" value="ECO:0007669"/>
    <property type="project" value="UniProtKB-KW"/>
</dbReference>
<keyword evidence="4" id="KW-0479">Metal-binding</keyword>
<dbReference type="SUPFAM" id="SSF56784">
    <property type="entry name" value="HAD-like"/>
    <property type="match status" value="1"/>
</dbReference>
<comment type="cofactor">
    <cofactor evidence="1">
        <name>Mg(2+)</name>
        <dbReference type="ChEBI" id="CHEBI:18420"/>
    </cofactor>
</comment>
<comment type="subunit">
    <text evidence="3">Homotetramer.</text>
</comment>
<evidence type="ECO:0008006" key="9">
    <source>
        <dbReference type="Google" id="ProtNLM"/>
    </source>
</evidence>
<dbReference type="EMBL" id="MFKW01000021">
    <property type="protein sequence ID" value="OGG51601.1"/>
    <property type="molecule type" value="Genomic_DNA"/>
</dbReference>
<reference evidence="7 8" key="1">
    <citation type="journal article" date="2016" name="Nat. Commun.">
        <title>Thousands of microbial genomes shed light on interconnected biogeochemical processes in an aquifer system.</title>
        <authorList>
            <person name="Anantharaman K."/>
            <person name="Brown C.T."/>
            <person name="Hug L.A."/>
            <person name="Sharon I."/>
            <person name="Castelle C.J."/>
            <person name="Probst A.J."/>
            <person name="Thomas B.C."/>
            <person name="Singh A."/>
            <person name="Wilkins M.J."/>
            <person name="Karaoz U."/>
            <person name="Brodie E.L."/>
            <person name="Williams K.H."/>
            <person name="Hubbard S.S."/>
            <person name="Banfield J.F."/>
        </authorList>
    </citation>
    <scope>NUCLEOTIDE SEQUENCE [LARGE SCALE GENOMIC DNA]</scope>
</reference>
<dbReference type="SFLD" id="SFLDS00003">
    <property type="entry name" value="Haloacid_Dehalogenase"/>
    <property type="match status" value="1"/>
</dbReference>
<evidence type="ECO:0000256" key="6">
    <source>
        <dbReference type="ARBA" id="ARBA00022842"/>
    </source>
</evidence>